<gene>
    <name evidence="2" type="ORF">MSPICULIGERA_LOCUS9211</name>
</gene>
<keyword evidence="1" id="KW-1133">Transmembrane helix</keyword>
<keyword evidence="1" id="KW-0812">Transmembrane</keyword>
<protein>
    <submittedName>
        <fullName evidence="2">Uncharacterized protein</fullName>
    </submittedName>
</protein>
<sequence>MSDYYWSESQQCVPECKPPKICIAIYGFEKPTLCVCPAFITGVFECDGTSSHVWLPYTIAAGHLFIAAYLIGGLKEHVKAL</sequence>
<dbReference type="Proteomes" id="UP001177023">
    <property type="component" value="Unassembled WGS sequence"/>
</dbReference>
<name>A0AA36FXG8_9BILA</name>
<keyword evidence="1" id="KW-0472">Membrane</keyword>
<organism evidence="2 3">
    <name type="scientific">Mesorhabditis spiculigera</name>
    <dbReference type="NCBI Taxonomy" id="96644"/>
    <lineage>
        <taxon>Eukaryota</taxon>
        <taxon>Metazoa</taxon>
        <taxon>Ecdysozoa</taxon>
        <taxon>Nematoda</taxon>
        <taxon>Chromadorea</taxon>
        <taxon>Rhabditida</taxon>
        <taxon>Rhabditina</taxon>
        <taxon>Rhabditomorpha</taxon>
        <taxon>Rhabditoidea</taxon>
        <taxon>Rhabditidae</taxon>
        <taxon>Mesorhabditinae</taxon>
        <taxon>Mesorhabditis</taxon>
    </lineage>
</organism>
<keyword evidence="3" id="KW-1185">Reference proteome</keyword>
<accession>A0AA36FXG8</accession>
<evidence type="ECO:0000313" key="3">
    <source>
        <dbReference type="Proteomes" id="UP001177023"/>
    </source>
</evidence>
<feature type="non-terminal residue" evidence="2">
    <location>
        <position position="81"/>
    </location>
</feature>
<dbReference type="EMBL" id="CATQJA010002470">
    <property type="protein sequence ID" value="CAJ0570775.1"/>
    <property type="molecule type" value="Genomic_DNA"/>
</dbReference>
<evidence type="ECO:0000313" key="2">
    <source>
        <dbReference type="EMBL" id="CAJ0570775.1"/>
    </source>
</evidence>
<reference evidence="2" key="1">
    <citation type="submission" date="2023-06" db="EMBL/GenBank/DDBJ databases">
        <authorList>
            <person name="Delattre M."/>
        </authorList>
    </citation>
    <scope>NUCLEOTIDE SEQUENCE</scope>
    <source>
        <strain evidence="2">AF72</strain>
    </source>
</reference>
<feature type="transmembrane region" description="Helical" evidence="1">
    <location>
        <begin position="54"/>
        <end position="74"/>
    </location>
</feature>
<dbReference type="AlphaFoldDB" id="A0AA36FXG8"/>
<evidence type="ECO:0000256" key="1">
    <source>
        <dbReference type="SAM" id="Phobius"/>
    </source>
</evidence>
<comment type="caution">
    <text evidence="2">The sequence shown here is derived from an EMBL/GenBank/DDBJ whole genome shotgun (WGS) entry which is preliminary data.</text>
</comment>
<proteinExistence type="predicted"/>